<dbReference type="SUPFAM" id="SSF51182">
    <property type="entry name" value="RmlC-like cupins"/>
    <property type="match status" value="1"/>
</dbReference>
<dbReference type="Pfam" id="PF06172">
    <property type="entry name" value="Cupin_5"/>
    <property type="match status" value="1"/>
</dbReference>
<dbReference type="EMBL" id="MU855509">
    <property type="protein sequence ID" value="KAK3902453.1"/>
    <property type="molecule type" value="Genomic_DNA"/>
</dbReference>
<reference evidence="3" key="2">
    <citation type="submission" date="2023-05" db="EMBL/GenBank/DDBJ databases">
        <authorList>
            <consortium name="Lawrence Berkeley National Laboratory"/>
            <person name="Steindorff A."/>
            <person name="Hensen N."/>
            <person name="Bonometti L."/>
            <person name="Westerberg I."/>
            <person name="Brannstrom I.O."/>
            <person name="Guillou S."/>
            <person name="Cros-Aarteil S."/>
            <person name="Calhoun S."/>
            <person name="Haridas S."/>
            <person name="Kuo A."/>
            <person name="Mondo S."/>
            <person name="Pangilinan J."/>
            <person name="Riley R."/>
            <person name="Labutti K."/>
            <person name="Andreopoulos B."/>
            <person name="Lipzen A."/>
            <person name="Chen C."/>
            <person name="Yanf M."/>
            <person name="Daum C."/>
            <person name="Ng V."/>
            <person name="Clum A."/>
            <person name="Ohm R."/>
            <person name="Martin F."/>
            <person name="Silar P."/>
            <person name="Natvig D."/>
            <person name="Lalanne C."/>
            <person name="Gautier V."/>
            <person name="Ament-Velasquez S.L."/>
            <person name="Kruys A."/>
            <person name="Hutchinson M.I."/>
            <person name="Powell A.J."/>
            <person name="Barry K."/>
            <person name="Miller A.N."/>
            <person name="Grigoriev I.V."/>
            <person name="Debuchy R."/>
            <person name="Gladieux P."/>
            <person name="Thoren M.H."/>
            <person name="Johannesson H."/>
        </authorList>
    </citation>
    <scope>NUCLEOTIDE SEQUENCE</scope>
    <source>
        <strain evidence="3">CBS 103.79</strain>
    </source>
</reference>
<feature type="compositionally biased region" description="Basic and acidic residues" evidence="1">
    <location>
        <begin position="162"/>
        <end position="175"/>
    </location>
</feature>
<dbReference type="CDD" id="cd06121">
    <property type="entry name" value="cupin_YML079wp"/>
    <property type="match status" value="1"/>
</dbReference>
<evidence type="ECO:0000313" key="4">
    <source>
        <dbReference type="Proteomes" id="UP001303889"/>
    </source>
</evidence>
<dbReference type="InterPro" id="IPR039935">
    <property type="entry name" value="YML079W-like"/>
</dbReference>
<accession>A0AAN6MMA5</accession>
<keyword evidence="4" id="KW-1185">Reference proteome</keyword>
<dbReference type="Gene3D" id="2.60.120.10">
    <property type="entry name" value="Jelly Rolls"/>
    <property type="match status" value="1"/>
</dbReference>
<proteinExistence type="predicted"/>
<dbReference type="AlphaFoldDB" id="A0AAN6MMA5"/>
<evidence type="ECO:0000313" key="3">
    <source>
        <dbReference type="EMBL" id="KAK3902453.1"/>
    </source>
</evidence>
<evidence type="ECO:0000259" key="2">
    <source>
        <dbReference type="Pfam" id="PF06172"/>
    </source>
</evidence>
<name>A0AAN6MMA5_9PEZI</name>
<dbReference type="InterPro" id="IPR011051">
    <property type="entry name" value="RmlC_Cupin_sf"/>
</dbReference>
<dbReference type="InterPro" id="IPR014710">
    <property type="entry name" value="RmlC-like_jellyroll"/>
</dbReference>
<dbReference type="PANTHER" id="PTHR33387:SF3">
    <property type="entry name" value="DUF985 DOMAIN-CONTAINING PROTEIN"/>
    <property type="match status" value="1"/>
</dbReference>
<evidence type="ECO:0000256" key="1">
    <source>
        <dbReference type="SAM" id="MobiDB-lite"/>
    </source>
</evidence>
<feature type="domain" description="DUF985" evidence="2">
    <location>
        <begin position="14"/>
        <end position="155"/>
    </location>
</feature>
<comment type="caution">
    <text evidence="3">The sequence shown here is derived from an EMBL/GenBank/DDBJ whole genome shotgun (WGS) entry which is preliminary data.</text>
</comment>
<feature type="region of interest" description="Disordered" evidence="1">
    <location>
        <begin position="158"/>
        <end position="184"/>
    </location>
</feature>
<dbReference type="Proteomes" id="UP001303889">
    <property type="component" value="Unassembled WGS sequence"/>
</dbReference>
<dbReference type="PANTHER" id="PTHR33387">
    <property type="entry name" value="RMLC-LIKE JELLY ROLL FOLD PROTEIN"/>
    <property type="match status" value="1"/>
</dbReference>
<protein>
    <submittedName>
        <fullName evidence="3">Cupin family protein</fullName>
    </submittedName>
</protein>
<dbReference type="InterPro" id="IPR009327">
    <property type="entry name" value="Cupin_DUF985"/>
</dbReference>
<sequence>MTVTRTTPTPATAQEVIAALHLVPHPEKGYYAETFRDEATSMSTDDDSDGKARSNKTCIYYLLEGDAGPSHWHRVLDAVEVWHHYAGAPLRLSLSWDDGRSSTRHVILGSDLWSGQRPQVVVEKGEWQSARSLGAWTLVGCSVAPAFNFDGFEMAAPGWEPRGGESEPPLGRDQEAAGPSRLTR</sequence>
<reference evidence="3" key="1">
    <citation type="journal article" date="2023" name="Mol. Phylogenet. Evol.">
        <title>Genome-scale phylogeny and comparative genomics of the fungal order Sordariales.</title>
        <authorList>
            <person name="Hensen N."/>
            <person name="Bonometti L."/>
            <person name="Westerberg I."/>
            <person name="Brannstrom I.O."/>
            <person name="Guillou S."/>
            <person name="Cros-Aarteil S."/>
            <person name="Calhoun S."/>
            <person name="Haridas S."/>
            <person name="Kuo A."/>
            <person name="Mondo S."/>
            <person name="Pangilinan J."/>
            <person name="Riley R."/>
            <person name="LaButti K."/>
            <person name="Andreopoulos B."/>
            <person name="Lipzen A."/>
            <person name="Chen C."/>
            <person name="Yan M."/>
            <person name="Daum C."/>
            <person name="Ng V."/>
            <person name="Clum A."/>
            <person name="Steindorff A."/>
            <person name="Ohm R.A."/>
            <person name="Martin F."/>
            <person name="Silar P."/>
            <person name="Natvig D.O."/>
            <person name="Lalanne C."/>
            <person name="Gautier V."/>
            <person name="Ament-Velasquez S.L."/>
            <person name="Kruys A."/>
            <person name="Hutchinson M.I."/>
            <person name="Powell A.J."/>
            <person name="Barry K."/>
            <person name="Miller A.N."/>
            <person name="Grigoriev I.V."/>
            <person name="Debuchy R."/>
            <person name="Gladieux P."/>
            <person name="Hiltunen Thoren M."/>
            <person name="Johannesson H."/>
        </authorList>
    </citation>
    <scope>NUCLEOTIDE SEQUENCE</scope>
    <source>
        <strain evidence="3">CBS 103.79</strain>
    </source>
</reference>
<organism evidence="3 4">
    <name type="scientific">Staphylotrichum tortipilum</name>
    <dbReference type="NCBI Taxonomy" id="2831512"/>
    <lineage>
        <taxon>Eukaryota</taxon>
        <taxon>Fungi</taxon>
        <taxon>Dikarya</taxon>
        <taxon>Ascomycota</taxon>
        <taxon>Pezizomycotina</taxon>
        <taxon>Sordariomycetes</taxon>
        <taxon>Sordariomycetidae</taxon>
        <taxon>Sordariales</taxon>
        <taxon>Chaetomiaceae</taxon>
        <taxon>Staphylotrichum</taxon>
    </lineage>
</organism>
<gene>
    <name evidence="3" type="ORF">C8A05DRAFT_33865</name>
</gene>